<organism evidence="8 9">
    <name type="scientific">Agromyces bracchium</name>
    <dbReference type="NCBI Taxonomy" id="88376"/>
    <lineage>
        <taxon>Bacteria</taxon>
        <taxon>Bacillati</taxon>
        <taxon>Actinomycetota</taxon>
        <taxon>Actinomycetes</taxon>
        <taxon>Micrococcales</taxon>
        <taxon>Microbacteriaceae</taxon>
        <taxon>Agromyces</taxon>
    </lineage>
</organism>
<gene>
    <name evidence="8" type="ORF">GJ743_00620</name>
</gene>
<evidence type="ECO:0000313" key="9">
    <source>
        <dbReference type="Proteomes" id="UP000433071"/>
    </source>
</evidence>
<evidence type="ECO:0000256" key="3">
    <source>
        <dbReference type="ARBA" id="ARBA00022989"/>
    </source>
</evidence>
<dbReference type="InterPro" id="IPR012340">
    <property type="entry name" value="NA-bd_OB-fold"/>
</dbReference>
<dbReference type="Pfam" id="PF01957">
    <property type="entry name" value="NfeD"/>
    <property type="match status" value="1"/>
</dbReference>
<dbReference type="InterPro" id="IPR052165">
    <property type="entry name" value="Membrane_assoc_protease"/>
</dbReference>
<evidence type="ECO:0000256" key="2">
    <source>
        <dbReference type="ARBA" id="ARBA00022692"/>
    </source>
</evidence>
<protein>
    <submittedName>
        <fullName evidence="8">NfeD family protein</fullName>
    </submittedName>
</protein>
<feature type="region of interest" description="Disordered" evidence="5">
    <location>
        <begin position="1"/>
        <end position="27"/>
    </location>
</feature>
<evidence type="ECO:0000256" key="5">
    <source>
        <dbReference type="SAM" id="MobiDB-lite"/>
    </source>
</evidence>
<sequence>MSRARAARRTETTNSPTGTPCADRLKSGGPKETKLDVLTQYAWIAWLVLILVFATIEVFTLEMTFLMLALGSVAGLLSGLTGIPWWAQFIVAAVVAVLLILTLRPSLLRMLRRGADPARSNVDALIGAAGTVVRTVGPAGGQVRLQNGDVWTARLSPVTEQADVAVGENVLVTGIDGATAVVVPMERSTQA</sequence>
<dbReference type="EMBL" id="WMLB01000002">
    <property type="protein sequence ID" value="MTH66873.1"/>
    <property type="molecule type" value="Genomic_DNA"/>
</dbReference>
<evidence type="ECO:0000256" key="4">
    <source>
        <dbReference type="ARBA" id="ARBA00023136"/>
    </source>
</evidence>
<feature type="transmembrane region" description="Helical" evidence="6">
    <location>
        <begin position="41"/>
        <end position="71"/>
    </location>
</feature>
<evidence type="ECO:0000256" key="6">
    <source>
        <dbReference type="SAM" id="Phobius"/>
    </source>
</evidence>
<proteinExistence type="predicted"/>
<dbReference type="InterPro" id="IPR002810">
    <property type="entry name" value="NfeD-like_C"/>
</dbReference>
<comment type="subcellular location">
    <subcellularLocation>
        <location evidence="1">Membrane</location>
        <topology evidence="1">Multi-pass membrane protein</topology>
    </subcellularLocation>
</comment>
<dbReference type="PANTHER" id="PTHR33507:SF3">
    <property type="entry name" value="INNER MEMBRANE PROTEIN YBBJ"/>
    <property type="match status" value="1"/>
</dbReference>
<evidence type="ECO:0000256" key="1">
    <source>
        <dbReference type="ARBA" id="ARBA00004141"/>
    </source>
</evidence>
<dbReference type="AlphaFoldDB" id="A0A6I3M8H2"/>
<dbReference type="OrthoDB" id="5023964at2"/>
<dbReference type="PANTHER" id="PTHR33507">
    <property type="entry name" value="INNER MEMBRANE PROTEIN YBBJ"/>
    <property type="match status" value="1"/>
</dbReference>
<keyword evidence="4 6" id="KW-0472">Membrane</keyword>
<feature type="transmembrane region" description="Helical" evidence="6">
    <location>
        <begin position="83"/>
        <end position="103"/>
    </location>
</feature>
<dbReference type="Gene3D" id="2.40.50.140">
    <property type="entry name" value="Nucleic acid-binding proteins"/>
    <property type="match status" value="1"/>
</dbReference>
<dbReference type="Proteomes" id="UP000433071">
    <property type="component" value="Unassembled WGS sequence"/>
</dbReference>
<accession>A0A6I3M8H2</accession>
<reference evidence="8 9" key="1">
    <citation type="submission" date="2019-11" db="EMBL/GenBank/DDBJ databases">
        <title>Agromyces kandeliae sp. nov., isolated from mangrove soil.</title>
        <authorList>
            <person name="Wang R."/>
        </authorList>
    </citation>
    <scope>NUCLEOTIDE SEQUENCE [LARGE SCALE GENOMIC DNA]</scope>
    <source>
        <strain evidence="8 9">JCM 11433</strain>
    </source>
</reference>
<keyword evidence="9" id="KW-1185">Reference proteome</keyword>
<name>A0A6I3M8H2_9MICO</name>
<keyword evidence="3 6" id="KW-1133">Transmembrane helix</keyword>
<dbReference type="GO" id="GO:0005886">
    <property type="term" value="C:plasma membrane"/>
    <property type="evidence" value="ECO:0007669"/>
    <property type="project" value="TreeGrafter"/>
</dbReference>
<evidence type="ECO:0000259" key="7">
    <source>
        <dbReference type="Pfam" id="PF01957"/>
    </source>
</evidence>
<comment type="caution">
    <text evidence="8">The sequence shown here is derived from an EMBL/GenBank/DDBJ whole genome shotgun (WGS) entry which is preliminary data.</text>
</comment>
<evidence type="ECO:0000313" key="8">
    <source>
        <dbReference type="EMBL" id="MTH66873.1"/>
    </source>
</evidence>
<keyword evidence="2 6" id="KW-0812">Transmembrane</keyword>
<feature type="domain" description="NfeD-like C-terminal" evidence="7">
    <location>
        <begin position="122"/>
        <end position="184"/>
    </location>
</feature>